<dbReference type="AlphaFoldDB" id="A0A834XHL4"/>
<sequence>MARFMEGIWMLSSTVFLRKCMHMYYEYAYLLMDMAFLLMSSLRFSGHVLRQTSSVSGRYSPMSSMIVRHDR</sequence>
<dbReference type="OrthoDB" id="824410at2759"/>
<gene>
    <name evidence="1" type="ORF">G2W53_002152</name>
</gene>
<dbReference type="EMBL" id="JAAIUW010000001">
    <property type="protein sequence ID" value="KAF7845247.1"/>
    <property type="molecule type" value="Genomic_DNA"/>
</dbReference>
<accession>A0A834XHL4</accession>
<evidence type="ECO:0000313" key="1">
    <source>
        <dbReference type="EMBL" id="KAF7845247.1"/>
    </source>
</evidence>
<keyword evidence="2" id="KW-1185">Reference proteome</keyword>
<protein>
    <submittedName>
        <fullName evidence="1">Uncharacterized protein</fullName>
    </submittedName>
</protein>
<dbReference type="Proteomes" id="UP000634136">
    <property type="component" value="Unassembled WGS sequence"/>
</dbReference>
<name>A0A834XHL4_9FABA</name>
<comment type="caution">
    <text evidence="1">The sequence shown here is derived from an EMBL/GenBank/DDBJ whole genome shotgun (WGS) entry which is preliminary data.</text>
</comment>
<reference evidence="1" key="1">
    <citation type="submission" date="2020-09" db="EMBL/GenBank/DDBJ databases">
        <title>Genome-Enabled Discovery of Anthraquinone Biosynthesis in Senna tora.</title>
        <authorList>
            <person name="Kang S.-H."/>
            <person name="Pandey R.P."/>
            <person name="Lee C.-M."/>
            <person name="Sim J.-S."/>
            <person name="Jeong J.-T."/>
            <person name="Choi B.-S."/>
            <person name="Jung M."/>
            <person name="Ginzburg D."/>
            <person name="Zhao K."/>
            <person name="Won S.Y."/>
            <person name="Oh T.-J."/>
            <person name="Yu Y."/>
            <person name="Kim N.-H."/>
            <person name="Lee O.R."/>
            <person name="Lee T.-H."/>
            <person name="Bashyal P."/>
            <person name="Kim T.-S."/>
            <person name="Lee W.-H."/>
            <person name="Kawkins C."/>
            <person name="Kim C.-K."/>
            <person name="Kim J.S."/>
            <person name="Ahn B.O."/>
            <person name="Rhee S.Y."/>
            <person name="Sohng J.K."/>
        </authorList>
    </citation>
    <scope>NUCLEOTIDE SEQUENCE</scope>
    <source>
        <tissue evidence="1">Leaf</tissue>
    </source>
</reference>
<organism evidence="1 2">
    <name type="scientific">Senna tora</name>
    <dbReference type="NCBI Taxonomy" id="362788"/>
    <lineage>
        <taxon>Eukaryota</taxon>
        <taxon>Viridiplantae</taxon>
        <taxon>Streptophyta</taxon>
        <taxon>Embryophyta</taxon>
        <taxon>Tracheophyta</taxon>
        <taxon>Spermatophyta</taxon>
        <taxon>Magnoliopsida</taxon>
        <taxon>eudicotyledons</taxon>
        <taxon>Gunneridae</taxon>
        <taxon>Pentapetalae</taxon>
        <taxon>rosids</taxon>
        <taxon>fabids</taxon>
        <taxon>Fabales</taxon>
        <taxon>Fabaceae</taxon>
        <taxon>Caesalpinioideae</taxon>
        <taxon>Cassia clade</taxon>
        <taxon>Senna</taxon>
    </lineage>
</organism>
<proteinExistence type="predicted"/>
<evidence type="ECO:0000313" key="2">
    <source>
        <dbReference type="Proteomes" id="UP000634136"/>
    </source>
</evidence>